<proteinExistence type="predicted"/>
<name>A0AAE0CPT0_9ROSI</name>
<protein>
    <recommendedName>
        <fullName evidence="3">Exo_endo_phos domain-containing protein</fullName>
    </recommendedName>
</protein>
<dbReference type="Proteomes" id="UP001280121">
    <property type="component" value="Unassembled WGS sequence"/>
</dbReference>
<comment type="caution">
    <text evidence="1">The sequence shown here is derived from an EMBL/GenBank/DDBJ whole genome shotgun (WGS) entry which is preliminary data.</text>
</comment>
<dbReference type="SUPFAM" id="SSF56219">
    <property type="entry name" value="DNase I-like"/>
    <property type="match status" value="1"/>
</dbReference>
<evidence type="ECO:0000313" key="2">
    <source>
        <dbReference type="Proteomes" id="UP001280121"/>
    </source>
</evidence>
<dbReference type="EMBL" id="JANJYI010000002">
    <property type="protein sequence ID" value="KAK2658929.1"/>
    <property type="molecule type" value="Genomic_DNA"/>
</dbReference>
<evidence type="ECO:0000313" key="1">
    <source>
        <dbReference type="EMBL" id="KAK2658929.1"/>
    </source>
</evidence>
<gene>
    <name evidence="1" type="ORF">Ddye_005462</name>
</gene>
<evidence type="ECO:0008006" key="3">
    <source>
        <dbReference type="Google" id="ProtNLM"/>
    </source>
</evidence>
<reference evidence="1" key="1">
    <citation type="journal article" date="2023" name="Plant J.">
        <title>Genome sequences and population genomics provide insights into the demographic history, inbreeding, and mutation load of two 'living fossil' tree species of Dipteronia.</title>
        <authorList>
            <person name="Feng Y."/>
            <person name="Comes H.P."/>
            <person name="Chen J."/>
            <person name="Zhu S."/>
            <person name="Lu R."/>
            <person name="Zhang X."/>
            <person name="Li P."/>
            <person name="Qiu J."/>
            <person name="Olsen K.M."/>
            <person name="Qiu Y."/>
        </authorList>
    </citation>
    <scope>NUCLEOTIDE SEQUENCE</scope>
    <source>
        <strain evidence="1">KIB01</strain>
    </source>
</reference>
<dbReference type="AlphaFoldDB" id="A0AAE0CPT0"/>
<sequence>MDLLSYSKDHIDIRIYQNKKRSWCFTGFYGDPDRTQRRLTWTLLSRLAGMSYLPWVCMGDFNEICFDNEKMKGLSKKWGDMADFREAIEDSQYEDIQSLH</sequence>
<accession>A0AAE0CPT0</accession>
<dbReference type="InterPro" id="IPR036691">
    <property type="entry name" value="Endo/exonu/phosph_ase_sf"/>
</dbReference>
<keyword evidence="2" id="KW-1185">Reference proteome</keyword>
<dbReference type="Gene3D" id="3.60.10.10">
    <property type="entry name" value="Endonuclease/exonuclease/phosphatase"/>
    <property type="match status" value="1"/>
</dbReference>
<organism evidence="1 2">
    <name type="scientific">Dipteronia dyeriana</name>
    <dbReference type="NCBI Taxonomy" id="168575"/>
    <lineage>
        <taxon>Eukaryota</taxon>
        <taxon>Viridiplantae</taxon>
        <taxon>Streptophyta</taxon>
        <taxon>Embryophyta</taxon>
        <taxon>Tracheophyta</taxon>
        <taxon>Spermatophyta</taxon>
        <taxon>Magnoliopsida</taxon>
        <taxon>eudicotyledons</taxon>
        <taxon>Gunneridae</taxon>
        <taxon>Pentapetalae</taxon>
        <taxon>rosids</taxon>
        <taxon>malvids</taxon>
        <taxon>Sapindales</taxon>
        <taxon>Sapindaceae</taxon>
        <taxon>Hippocastanoideae</taxon>
        <taxon>Acereae</taxon>
        <taxon>Dipteronia</taxon>
    </lineage>
</organism>